<evidence type="ECO:0008006" key="3">
    <source>
        <dbReference type="Google" id="ProtNLM"/>
    </source>
</evidence>
<reference evidence="1 2" key="1">
    <citation type="submission" date="2017-06" db="EMBL/GenBank/DDBJ databases">
        <authorList>
            <person name="Kim H.J."/>
            <person name="Triplett B.A."/>
        </authorList>
    </citation>
    <scope>NUCLEOTIDE SEQUENCE [LARGE SCALE GENOMIC DNA]</scope>
    <source>
        <strain evidence="1 2">DSM 44715</strain>
    </source>
</reference>
<gene>
    <name evidence="1" type="ORF">SAMN05443665_100152</name>
</gene>
<keyword evidence="2" id="KW-1185">Reference proteome</keyword>
<sequence>MARRFATLHRAAQESGKSYATIRNWIKAGSVPVYRLPGVKAACVDLNEVAAYIASKDRAGYASFGPDAVVRDLSNVADEFEVEQ</sequence>
<dbReference type="RefSeq" id="WP_143227832.1">
    <property type="nucleotide sequence ID" value="NZ_FZOR01000001.1"/>
</dbReference>
<dbReference type="Proteomes" id="UP000198318">
    <property type="component" value="Unassembled WGS sequence"/>
</dbReference>
<accession>A0A239BU07</accession>
<dbReference type="InterPro" id="IPR009061">
    <property type="entry name" value="DNA-bd_dom_put_sf"/>
</dbReference>
<dbReference type="AlphaFoldDB" id="A0A239BU07"/>
<protein>
    <recommendedName>
        <fullName evidence="3">Helix-turn-helix domain-containing protein</fullName>
    </recommendedName>
</protein>
<dbReference type="SUPFAM" id="SSF46955">
    <property type="entry name" value="Putative DNA-binding domain"/>
    <property type="match status" value="1"/>
</dbReference>
<organism evidence="1 2">
    <name type="scientific">Actinomadura meyerae</name>
    <dbReference type="NCBI Taxonomy" id="240840"/>
    <lineage>
        <taxon>Bacteria</taxon>
        <taxon>Bacillati</taxon>
        <taxon>Actinomycetota</taxon>
        <taxon>Actinomycetes</taxon>
        <taxon>Streptosporangiales</taxon>
        <taxon>Thermomonosporaceae</taxon>
        <taxon>Actinomadura</taxon>
    </lineage>
</organism>
<evidence type="ECO:0000313" key="2">
    <source>
        <dbReference type="Proteomes" id="UP000198318"/>
    </source>
</evidence>
<dbReference type="EMBL" id="FZOR01000001">
    <property type="protein sequence ID" value="SNS11390.1"/>
    <property type="molecule type" value="Genomic_DNA"/>
</dbReference>
<evidence type="ECO:0000313" key="1">
    <source>
        <dbReference type="EMBL" id="SNS11390.1"/>
    </source>
</evidence>
<proteinExistence type="predicted"/>
<name>A0A239BU07_9ACTN</name>